<gene>
    <name evidence="3" type="ORF">Asera_27990</name>
</gene>
<dbReference type="Gene3D" id="2.30.30.440">
    <property type="entry name" value="Domain of unknown function DUF1918"/>
    <property type="match status" value="1"/>
</dbReference>
<organism evidence="3 4">
    <name type="scientific">Actinocatenispora sera</name>
    <dbReference type="NCBI Taxonomy" id="390989"/>
    <lineage>
        <taxon>Bacteria</taxon>
        <taxon>Bacillati</taxon>
        <taxon>Actinomycetota</taxon>
        <taxon>Actinomycetes</taxon>
        <taxon>Micromonosporales</taxon>
        <taxon>Micromonosporaceae</taxon>
        <taxon>Actinocatenispora</taxon>
    </lineage>
</organism>
<dbReference type="EMBL" id="AP023354">
    <property type="protein sequence ID" value="BCJ28691.1"/>
    <property type="molecule type" value="Genomic_DNA"/>
</dbReference>
<protein>
    <recommendedName>
        <fullName evidence="2">DUF1918 domain-containing protein</fullName>
    </recommendedName>
</protein>
<dbReference type="KEGG" id="aser:Asera_27990"/>
<evidence type="ECO:0000313" key="4">
    <source>
        <dbReference type="Proteomes" id="UP000680750"/>
    </source>
</evidence>
<feature type="region of interest" description="Disordered" evidence="1">
    <location>
        <begin position="62"/>
        <end position="85"/>
    </location>
</feature>
<dbReference type="Proteomes" id="UP000680750">
    <property type="component" value="Chromosome"/>
</dbReference>
<feature type="domain" description="DUF1918" evidence="2">
    <location>
        <begin position="5"/>
        <end position="59"/>
    </location>
</feature>
<accession>A0A810L2R1</accession>
<dbReference type="SUPFAM" id="SSF50118">
    <property type="entry name" value="Cell growth inhibitor/plasmid maintenance toxic component"/>
    <property type="match status" value="1"/>
</dbReference>
<evidence type="ECO:0000256" key="1">
    <source>
        <dbReference type="SAM" id="MobiDB-lite"/>
    </source>
</evidence>
<dbReference type="InterPro" id="IPR015035">
    <property type="entry name" value="DUF1918"/>
</dbReference>
<evidence type="ECO:0000313" key="3">
    <source>
        <dbReference type="EMBL" id="BCJ28691.1"/>
    </source>
</evidence>
<sequence length="85" mass="9233">MTTLTAHTGDRLLLARHDQAYRVAVVLSVEHPDGSPPYRVRWLDDGKEGLVFPGEGARVEPACRPAAGTTPRPERNCAPLQDVSS</sequence>
<proteinExistence type="predicted"/>
<name>A0A810L2R1_9ACTN</name>
<keyword evidence="4" id="KW-1185">Reference proteome</keyword>
<dbReference type="Pfam" id="PF08940">
    <property type="entry name" value="DUF1918"/>
    <property type="match status" value="1"/>
</dbReference>
<reference evidence="3" key="1">
    <citation type="submission" date="2020-08" db="EMBL/GenBank/DDBJ databases">
        <title>Whole genome shotgun sequence of Actinocatenispora sera NBRC 101916.</title>
        <authorList>
            <person name="Komaki H."/>
            <person name="Tamura T."/>
        </authorList>
    </citation>
    <scope>NUCLEOTIDE SEQUENCE</scope>
    <source>
        <strain evidence="3">NBRC 101916</strain>
    </source>
</reference>
<dbReference type="OrthoDB" id="4828144at2"/>
<dbReference type="RefSeq" id="WP_157035186.1">
    <property type="nucleotide sequence ID" value="NZ_AP023354.1"/>
</dbReference>
<evidence type="ECO:0000259" key="2">
    <source>
        <dbReference type="Pfam" id="PF08940"/>
    </source>
</evidence>
<dbReference type="AlphaFoldDB" id="A0A810L2R1"/>